<evidence type="ECO:0000256" key="2">
    <source>
        <dbReference type="ARBA" id="ARBA00022553"/>
    </source>
</evidence>
<feature type="compositionally biased region" description="Pro residues" evidence="10">
    <location>
        <begin position="801"/>
        <end position="816"/>
    </location>
</feature>
<evidence type="ECO:0000313" key="16">
    <source>
        <dbReference type="EMBL" id="PAA65236.1"/>
    </source>
</evidence>
<evidence type="ECO:0000256" key="5">
    <source>
        <dbReference type="ARBA" id="ARBA00022771"/>
    </source>
</evidence>
<feature type="non-terminal residue" evidence="16">
    <location>
        <position position="1"/>
    </location>
</feature>
<feature type="domain" description="Phorbol-ester/DAG-type" evidence="15">
    <location>
        <begin position="687"/>
        <end position="737"/>
    </location>
</feature>
<keyword evidence="1 9" id="KW-0728">SH3 domain</keyword>
<protein>
    <recommendedName>
        <fullName evidence="18">Guanine nucleotide exchange factor VAV2</fullName>
    </recommendedName>
</protein>
<feature type="domain" description="SH3" evidence="12">
    <location>
        <begin position="991"/>
        <end position="1054"/>
    </location>
</feature>
<feature type="domain" description="Calponin-homology (CH)" evidence="14">
    <location>
        <begin position="49"/>
        <end position="177"/>
    </location>
</feature>
<evidence type="ECO:0000256" key="3">
    <source>
        <dbReference type="ARBA" id="ARBA00022658"/>
    </source>
</evidence>
<dbReference type="InterPro" id="IPR036860">
    <property type="entry name" value="SH2_dom_sf"/>
</dbReference>
<keyword evidence="17" id="KW-1185">Reference proteome</keyword>
<sequence length="1067" mass="118694">PKSGRPLSGRRQLPPLPIDTTMSTAVATPDLASTNNNATFSSSSDEAVKNQWRPCAEWLFRCLENVPDILQTAQTVLGDPQATVVDLLSLLKDGILLCHILPALSCNDITLKTLDGFKLMTLNSPFVFKKNIGAFLNQCESYFGLKRSDLFRAEDLLEQENIIGIIDALSTLSRCPRARQSGIAGFEIARCSPQAESDYYSFVADSVPEPAPVHSRHRLQQKHGTDQQQQQQQLNQAIADVSLDTSGVSSCCSQQVEEKVYDCIINLRGKQPQQPQQQQQKQQQQQQQQQQPVKGLTPQDLCIQEMVDTERNYVETLRLLVEDVMQPMKAKQSAWSADEVDTIFKFLPELSSLHQKLLQELQIAVVLKPEHAKSLPQVFSSFKDRMLVYGQYSGHLARAQKLVENACKCDKRKSDELQQHLSNCRALFKLSEYLTVPVQRVLKYHLLLRSLISIEEKLAAQPQQQQSASQLDLSQLREAHEAMCEVADYVNEVKRDLEMMALIDQIQNTIDDLDLPPSMRLIDYGRLQIDEELKVANDPNRPTSGSKLRYCFLWNRICMLVKSRGPGKEGYIFKNVFAIKTDLVIKPIDCPPTGKKSVAQLQQTTAQQQVSPQQQQQPQPAGNTKWTWLFSVSDQPQPQQQQQQQQGSKDGINMVFIAKTKESRRRWLEAFQRSKEVLAPPNFNMFGHYFEPATFDLPTYCSVCNRLILGCFYQGYRCRKTGKKVHPACIPSRPDRSNSEIIAPRFGEFGAGANSAPGGPNSAPAVQTRHSTDATEFSPSAPNQLMPLRIPAAVIEEFSPSPKPQPVNGDQPPPAPDQITRRFSRGGSTDSTDHPLDHHDWFVGPMSREMARDALLGQPVGTFLVRLSLTSSMDYAISLRYRETIKHMRIQQASNWYYLGEIRTFPSIPALVEHYSLNSLCECFTDLDATLARPIKLDLPRPLPPPPPPPTQQQQPPAVYSRSNSQSSGLGTAQPASGAALLGTSTPRRSSVVGYALALRDYAVPGHLALVAGETVTLLGQCQPAGVNGTLWRGRRANGSVGVFSPEVVQLVSTPGTEFFAAGGFAA</sequence>
<evidence type="ECO:0008006" key="18">
    <source>
        <dbReference type="Google" id="ProtNLM"/>
    </source>
</evidence>
<evidence type="ECO:0000259" key="14">
    <source>
        <dbReference type="PROSITE" id="PS50021"/>
    </source>
</evidence>
<dbReference type="InterPro" id="IPR001452">
    <property type="entry name" value="SH3_domain"/>
</dbReference>
<dbReference type="Gene3D" id="2.30.29.30">
    <property type="entry name" value="Pleckstrin-homology domain (PH domain)/Phosphotyrosine-binding domain (PTB)"/>
    <property type="match status" value="1"/>
</dbReference>
<dbReference type="InterPro" id="IPR001715">
    <property type="entry name" value="CH_dom"/>
</dbReference>
<evidence type="ECO:0000256" key="9">
    <source>
        <dbReference type="PROSITE-ProRule" id="PRU00192"/>
    </source>
</evidence>
<dbReference type="EMBL" id="NIVC01001671">
    <property type="protein sequence ID" value="PAA65236.1"/>
    <property type="molecule type" value="Genomic_DNA"/>
</dbReference>
<keyword evidence="2" id="KW-0597">Phosphoprotein</keyword>
<feature type="region of interest" description="Disordered" evidence="10">
    <location>
        <begin position="937"/>
        <end position="982"/>
    </location>
</feature>
<dbReference type="OrthoDB" id="5340910at2759"/>
<organism evidence="16 17">
    <name type="scientific">Macrostomum lignano</name>
    <dbReference type="NCBI Taxonomy" id="282301"/>
    <lineage>
        <taxon>Eukaryota</taxon>
        <taxon>Metazoa</taxon>
        <taxon>Spiralia</taxon>
        <taxon>Lophotrochozoa</taxon>
        <taxon>Platyhelminthes</taxon>
        <taxon>Rhabditophora</taxon>
        <taxon>Macrostomorpha</taxon>
        <taxon>Macrostomida</taxon>
        <taxon>Macrostomidae</taxon>
        <taxon>Macrostomum</taxon>
    </lineage>
</organism>
<dbReference type="Gene3D" id="3.30.505.10">
    <property type="entry name" value="SH2 domain"/>
    <property type="match status" value="1"/>
</dbReference>
<dbReference type="GO" id="GO:0005085">
    <property type="term" value="F:guanyl-nucleotide exchange factor activity"/>
    <property type="evidence" value="ECO:0007669"/>
    <property type="project" value="UniProtKB-KW"/>
</dbReference>
<dbReference type="PROSITE" id="PS50081">
    <property type="entry name" value="ZF_DAG_PE_2"/>
    <property type="match status" value="1"/>
</dbReference>
<evidence type="ECO:0000259" key="12">
    <source>
        <dbReference type="PROSITE" id="PS50002"/>
    </source>
</evidence>
<dbReference type="PANTHER" id="PTHR45818">
    <property type="entry name" value="PROTEIN VAV"/>
    <property type="match status" value="1"/>
</dbReference>
<feature type="region of interest" description="Disordered" evidence="10">
    <location>
        <begin position="595"/>
        <end position="621"/>
    </location>
</feature>
<keyword evidence="3" id="KW-0344">Guanine-nucleotide releasing factor</keyword>
<evidence type="ECO:0000259" key="11">
    <source>
        <dbReference type="PROSITE" id="PS50001"/>
    </source>
</evidence>
<dbReference type="Proteomes" id="UP000215902">
    <property type="component" value="Unassembled WGS sequence"/>
</dbReference>
<dbReference type="GO" id="GO:0008270">
    <property type="term" value="F:zinc ion binding"/>
    <property type="evidence" value="ECO:0007669"/>
    <property type="project" value="UniProtKB-KW"/>
</dbReference>
<evidence type="ECO:0000256" key="10">
    <source>
        <dbReference type="SAM" id="MobiDB-lite"/>
    </source>
</evidence>
<dbReference type="Pfam" id="PF00307">
    <property type="entry name" value="CH"/>
    <property type="match status" value="1"/>
</dbReference>
<evidence type="ECO:0000313" key="17">
    <source>
        <dbReference type="Proteomes" id="UP000215902"/>
    </source>
</evidence>
<dbReference type="STRING" id="282301.A0A267EUV3"/>
<dbReference type="InterPro" id="IPR036872">
    <property type="entry name" value="CH_dom_sf"/>
</dbReference>
<name>A0A267EUV3_9PLAT</name>
<dbReference type="SMART" id="SM00033">
    <property type="entry name" value="CH"/>
    <property type="match status" value="1"/>
</dbReference>
<dbReference type="InterPro" id="IPR046349">
    <property type="entry name" value="C1-like_sf"/>
</dbReference>
<dbReference type="InterPro" id="IPR000980">
    <property type="entry name" value="SH2"/>
</dbReference>
<dbReference type="CDD" id="cd20810">
    <property type="entry name" value="C1_VAV"/>
    <property type="match status" value="1"/>
</dbReference>
<dbReference type="InterPro" id="IPR035899">
    <property type="entry name" value="DBL_dom_sf"/>
</dbReference>
<feature type="compositionally biased region" description="Pro residues" evidence="10">
    <location>
        <begin position="941"/>
        <end position="951"/>
    </location>
</feature>
<feature type="region of interest" description="Disordered" evidence="10">
    <location>
        <begin position="211"/>
        <end position="231"/>
    </location>
</feature>
<dbReference type="AlphaFoldDB" id="A0A267EUV3"/>
<feature type="region of interest" description="Disordered" evidence="10">
    <location>
        <begin position="748"/>
        <end position="784"/>
    </location>
</feature>
<dbReference type="GO" id="GO:0016477">
    <property type="term" value="P:cell migration"/>
    <property type="evidence" value="ECO:0007669"/>
    <property type="project" value="TreeGrafter"/>
</dbReference>
<dbReference type="Gene3D" id="3.30.60.20">
    <property type="match status" value="1"/>
</dbReference>
<evidence type="ECO:0000256" key="4">
    <source>
        <dbReference type="ARBA" id="ARBA00022723"/>
    </source>
</evidence>
<feature type="compositionally biased region" description="Polar residues" evidence="10">
    <location>
        <begin position="961"/>
        <end position="975"/>
    </location>
</feature>
<dbReference type="CDD" id="cd00160">
    <property type="entry name" value="RhoGEF"/>
    <property type="match status" value="1"/>
</dbReference>
<keyword evidence="5" id="KW-0863">Zinc-finger</keyword>
<dbReference type="PROSITE" id="PS50021">
    <property type="entry name" value="CH"/>
    <property type="match status" value="1"/>
</dbReference>
<dbReference type="PROSITE" id="PS50001">
    <property type="entry name" value="SH2"/>
    <property type="match status" value="1"/>
</dbReference>
<feature type="region of interest" description="Disordered" evidence="10">
    <location>
        <begin position="798"/>
        <end position="837"/>
    </location>
</feature>
<dbReference type="PRINTS" id="PR00401">
    <property type="entry name" value="SH2DOMAIN"/>
</dbReference>
<dbReference type="SUPFAM" id="SSF55550">
    <property type="entry name" value="SH2 domain"/>
    <property type="match status" value="1"/>
</dbReference>
<dbReference type="InterPro" id="IPR002219">
    <property type="entry name" value="PKC_DAG/PE"/>
</dbReference>
<reference evidence="16 17" key="1">
    <citation type="submission" date="2017-06" db="EMBL/GenBank/DDBJ databases">
        <title>A platform for efficient transgenesis in Macrostomum lignano, a flatworm model organism for stem cell research.</title>
        <authorList>
            <person name="Berezikov E."/>
        </authorList>
    </citation>
    <scope>NUCLEOTIDE SEQUENCE [LARGE SCALE GENOMIC DNA]</scope>
    <source>
        <strain evidence="16">DV1</strain>
        <tissue evidence="16">Whole organism</tissue>
    </source>
</reference>
<evidence type="ECO:0000256" key="8">
    <source>
        <dbReference type="PROSITE-ProRule" id="PRU00191"/>
    </source>
</evidence>
<feature type="compositionally biased region" description="Polar residues" evidence="10">
    <location>
        <begin position="774"/>
        <end position="783"/>
    </location>
</feature>
<feature type="region of interest" description="Disordered" evidence="10">
    <location>
        <begin position="1"/>
        <end position="20"/>
    </location>
</feature>
<evidence type="ECO:0000256" key="7">
    <source>
        <dbReference type="ARBA" id="ARBA00022999"/>
    </source>
</evidence>
<dbReference type="PROSITE" id="PS50002">
    <property type="entry name" value="SH3"/>
    <property type="match status" value="1"/>
</dbReference>
<keyword evidence="4" id="KW-0479">Metal-binding</keyword>
<dbReference type="SUPFAM" id="SSF50044">
    <property type="entry name" value="SH3-domain"/>
    <property type="match status" value="1"/>
</dbReference>
<dbReference type="CDD" id="cd00174">
    <property type="entry name" value="SH3"/>
    <property type="match status" value="1"/>
</dbReference>
<gene>
    <name evidence="16" type="ORF">BOX15_Mlig015635g1</name>
</gene>
<dbReference type="SMART" id="SM00109">
    <property type="entry name" value="C1"/>
    <property type="match status" value="1"/>
</dbReference>
<dbReference type="InterPro" id="IPR000219">
    <property type="entry name" value="DH_dom"/>
</dbReference>
<dbReference type="InterPro" id="IPR036028">
    <property type="entry name" value="SH3-like_dom_sf"/>
</dbReference>
<dbReference type="GO" id="GO:0005737">
    <property type="term" value="C:cytoplasm"/>
    <property type="evidence" value="ECO:0007669"/>
    <property type="project" value="TreeGrafter"/>
</dbReference>
<feature type="compositionally biased region" description="Low complexity" evidence="10">
    <location>
        <begin position="751"/>
        <end position="765"/>
    </location>
</feature>
<feature type="domain" description="DH" evidence="13">
    <location>
        <begin position="298"/>
        <end position="493"/>
    </location>
</feature>
<dbReference type="SMART" id="SM00252">
    <property type="entry name" value="SH2"/>
    <property type="match status" value="1"/>
</dbReference>
<accession>A0A267EUV3</accession>
<evidence type="ECO:0000259" key="13">
    <source>
        <dbReference type="PROSITE" id="PS50010"/>
    </source>
</evidence>
<feature type="domain" description="SH2" evidence="11">
    <location>
        <begin position="841"/>
        <end position="935"/>
    </location>
</feature>
<dbReference type="SUPFAM" id="SSF48065">
    <property type="entry name" value="DBL homology domain (DH-domain)"/>
    <property type="match status" value="1"/>
</dbReference>
<dbReference type="Pfam" id="PF00621">
    <property type="entry name" value="RhoGEF"/>
    <property type="match status" value="1"/>
</dbReference>
<evidence type="ECO:0000256" key="6">
    <source>
        <dbReference type="ARBA" id="ARBA00022833"/>
    </source>
</evidence>
<comment type="caution">
    <text evidence="16">The sequence shown here is derived from an EMBL/GenBank/DDBJ whole genome shotgun (WGS) entry which is preliminary data.</text>
</comment>
<dbReference type="SUPFAM" id="SSF57889">
    <property type="entry name" value="Cysteine-rich domain"/>
    <property type="match status" value="1"/>
</dbReference>
<dbReference type="PANTHER" id="PTHR45818:SF3">
    <property type="entry name" value="PROTEIN VAV"/>
    <property type="match status" value="1"/>
</dbReference>
<keyword evidence="6" id="KW-0862">Zinc</keyword>
<dbReference type="SMART" id="SM00325">
    <property type="entry name" value="RhoGEF"/>
    <property type="match status" value="1"/>
</dbReference>
<dbReference type="Gene3D" id="1.10.418.10">
    <property type="entry name" value="Calponin-like domain"/>
    <property type="match status" value="1"/>
</dbReference>
<keyword evidence="7 8" id="KW-0727">SH2 domain</keyword>
<proteinExistence type="predicted"/>
<dbReference type="SUPFAM" id="SSF50729">
    <property type="entry name" value="PH domain-like"/>
    <property type="match status" value="1"/>
</dbReference>
<dbReference type="InterPro" id="IPR011993">
    <property type="entry name" value="PH-like_dom_sf"/>
</dbReference>
<feature type="compositionally biased region" description="Low complexity" evidence="10">
    <location>
        <begin position="597"/>
        <end position="619"/>
    </location>
</feature>
<evidence type="ECO:0000259" key="15">
    <source>
        <dbReference type="PROSITE" id="PS50081"/>
    </source>
</evidence>
<dbReference type="Pfam" id="PF00130">
    <property type="entry name" value="C1_1"/>
    <property type="match status" value="1"/>
</dbReference>
<dbReference type="SUPFAM" id="SSF47576">
    <property type="entry name" value="Calponin-homology domain, CH-domain"/>
    <property type="match status" value="1"/>
</dbReference>
<evidence type="ECO:0000256" key="1">
    <source>
        <dbReference type="ARBA" id="ARBA00022443"/>
    </source>
</evidence>
<dbReference type="Gene3D" id="1.20.900.10">
    <property type="entry name" value="Dbl homology (DH) domain"/>
    <property type="match status" value="1"/>
</dbReference>
<dbReference type="PROSITE" id="PS50010">
    <property type="entry name" value="DH_2"/>
    <property type="match status" value="1"/>
</dbReference>
<dbReference type="Pfam" id="PF00017">
    <property type="entry name" value="SH2"/>
    <property type="match status" value="1"/>
</dbReference>